<evidence type="ECO:0000256" key="6">
    <source>
        <dbReference type="HAMAP-Rule" id="MF_02207"/>
    </source>
</evidence>
<keyword evidence="2 6" id="KW-0547">Nucleotide-binding</keyword>
<evidence type="ECO:0000256" key="5">
    <source>
        <dbReference type="ARBA" id="ARBA00023458"/>
    </source>
</evidence>
<dbReference type="InterPro" id="IPR004753">
    <property type="entry name" value="MreB"/>
</dbReference>
<dbReference type="GO" id="GO:0008360">
    <property type="term" value="P:regulation of cell shape"/>
    <property type="evidence" value="ECO:0007669"/>
    <property type="project" value="UniProtKB-UniRule"/>
</dbReference>
<dbReference type="PANTHER" id="PTHR42749">
    <property type="entry name" value="CELL SHAPE-DETERMINING PROTEIN MREB"/>
    <property type="match status" value="1"/>
</dbReference>
<keyword evidence="1 6" id="KW-0963">Cytoplasm</keyword>
<reference evidence="7 8" key="1">
    <citation type="journal article" date="2016" name="Nat. Commun.">
        <title>Thousands of microbial genomes shed light on interconnected biogeochemical processes in an aquifer system.</title>
        <authorList>
            <person name="Anantharaman K."/>
            <person name="Brown C.T."/>
            <person name="Hug L.A."/>
            <person name="Sharon I."/>
            <person name="Castelle C.J."/>
            <person name="Probst A.J."/>
            <person name="Thomas B.C."/>
            <person name="Singh A."/>
            <person name="Wilkins M.J."/>
            <person name="Karaoz U."/>
            <person name="Brodie E.L."/>
            <person name="Williams K.H."/>
            <person name="Hubbard S.S."/>
            <person name="Banfield J.F."/>
        </authorList>
    </citation>
    <scope>NUCLEOTIDE SEQUENCE [LARGE SCALE GENOMIC DNA]</scope>
</reference>
<dbReference type="HAMAP" id="MF_02207">
    <property type="entry name" value="MreB"/>
    <property type="match status" value="1"/>
</dbReference>
<dbReference type="Gene3D" id="3.30.420.40">
    <property type="match status" value="3"/>
</dbReference>
<dbReference type="NCBIfam" id="NF010539">
    <property type="entry name" value="PRK13927.1"/>
    <property type="match status" value="1"/>
</dbReference>
<evidence type="ECO:0000256" key="3">
    <source>
        <dbReference type="ARBA" id="ARBA00022840"/>
    </source>
</evidence>
<dbReference type="Pfam" id="PF06723">
    <property type="entry name" value="MreB_Mbl"/>
    <property type="match status" value="1"/>
</dbReference>
<organism evidence="7 8">
    <name type="scientific">Candidatus Shapirobacteria bacterium RBG_13_44_7</name>
    <dbReference type="NCBI Taxonomy" id="1802149"/>
    <lineage>
        <taxon>Bacteria</taxon>
        <taxon>Candidatus Shapironibacteriota</taxon>
    </lineage>
</organism>
<keyword evidence="4 6" id="KW-0133">Cell shape</keyword>
<feature type="binding site" evidence="6">
    <location>
        <begin position="205"/>
        <end position="208"/>
    </location>
    <ligand>
        <name>ATP</name>
        <dbReference type="ChEBI" id="CHEBI:30616"/>
    </ligand>
</feature>
<dbReference type="PANTHER" id="PTHR42749:SF1">
    <property type="entry name" value="CELL SHAPE-DETERMINING PROTEIN MREB"/>
    <property type="match status" value="1"/>
</dbReference>
<comment type="subunit">
    <text evidence="6">Forms polymers.</text>
</comment>
<comment type="function">
    <text evidence="6">Forms membrane-associated dynamic filaments that are essential for cell shape determination. Acts by regulating cell wall synthesis and cell elongation, and thus cell shape. A feedback loop between cell geometry and MreB localization may maintain elongated cell shape by targeting cell wall growth to regions of negative cell wall curvature.</text>
</comment>
<evidence type="ECO:0000313" key="8">
    <source>
        <dbReference type="Proteomes" id="UP000185874"/>
    </source>
</evidence>
<dbReference type="CDD" id="cd10225">
    <property type="entry name" value="ASKHA_NBD_MreB-like"/>
    <property type="match status" value="1"/>
</dbReference>
<comment type="subcellular location">
    <subcellularLocation>
        <location evidence="6">Cytoplasm</location>
    </subcellularLocation>
    <text evidence="6">Membrane-associated.</text>
</comment>
<sequence>MKFARKLGIDLGTANCLIWEVGKGIVLNEPTVVAVGLEDRKVLAVGSGAREMLGKTPEYIEVVRPMEDGVIADYEVSEAMLKHFLKSVMGPVWFWGPEVVVSVPAGVTTVEQRAVMDAVLAAGARKAYLIDEPLAAAIGAKIPVSEASGNMIVDMGGGVVGVGVISLGGVVVFRSIRTGGAKLDRAIAEYLRKKYNLMVGDLTAESVKRKLGSAIKLKRSETMEVSGRDSVLGLPKNVNLSSDEVYEAIRPLLDQVIEVIRDTLEATPPELVADVADRGIILSGGLALLRNINILITREIGVSAHVALEPEFCVVKGAGMVVENLEVYQRAIR</sequence>
<dbReference type="NCBIfam" id="TIGR00904">
    <property type="entry name" value="mreB"/>
    <property type="match status" value="1"/>
</dbReference>
<evidence type="ECO:0000256" key="1">
    <source>
        <dbReference type="ARBA" id="ARBA00022490"/>
    </source>
</evidence>
<comment type="caution">
    <text evidence="6">Lacks conserved residue(s) required for the propagation of feature annotation.</text>
</comment>
<gene>
    <name evidence="6" type="primary">mreB</name>
    <name evidence="7" type="ORF">A3K55_02360</name>
</gene>
<dbReference type="InterPro" id="IPR056546">
    <property type="entry name" value="MreB_MamK-like"/>
</dbReference>
<dbReference type="Proteomes" id="UP000185874">
    <property type="component" value="Unassembled WGS sequence"/>
</dbReference>
<dbReference type="SUPFAM" id="SSF53067">
    <property type="entry name" value="Actin-like ATPase domain"/>
    <property type="match status" value="2"/>
</dbReference>
<dbReference type="GO" id="GO:0000902">
    <property type="term" value="P:cell morphogenesis"/>
    <property type="evidence" value="ECO:0007669"/>
    <property type="project" value="InterPro"/>
</dbReference>
<evidence type="ECO:0000313" key="7">
    <source>
        <dbReference type="EMBL" id="OGL52351.1"/>
    </source>
</evidence>
<dbReference type="GO" id="GO:0005524">
    <property type="term" value="F:ATP binding"/>
    <property type="evidence" value="ECO:0007669"/>
    <property type="project" value="UniProtKB-KW"/>
</dbReference>
<protein>
    <recommendedName>
        <fullName evidence="6">Cell shape-determining protein MreB</fullName>
    </recommendedName>
</protein>
<accession>A0A1F7SF37</accession>
<dbReference type="GO" id="GO:0005737">
    <property type="term" value="C:cytoplasm"/>
    <property type="evidence" value="ECO:0007669"/>
    <property type="project" value="UniProtKB-SubCell"/>
</dbReference>
<comment type="caution">
    <text evidence="7">The sequence shown here is derived from an EMBL/GenBank/DDBJ whole genome shotgun (WGS) entry which is preliminary data.</text>
</comment>
<proteinExistence type="inferred from homology"/>
<feature type="binding site" evidence="6">
    <location>
        <begin position="13"/>
        <end position="15"/>
    </location>
    <ligand>
        <name>ATP</name>
        <dbReference type="ChEBI" id="CHEBI:30616"/>
    </ligand>
</feature>
<keyword evidence="3 6" id="KW-0067">ATP-binding</keyword>
<dbReference type="InterPro" id="IPR043129">
    <property type="entry name" value="ATPase_NBD"/>
</dbReference>
<dbReference type="AlphaFoldDB" id="A0A1F7SF37"/>
<evidence type="ECO:0000256" key="4">
    <source>
        <dbReference type="ARBA" id="ARBA00022960"/>
    </source>
</evidence>
<dbReference type="PRINTS" id="PR01652">
    <property type="entry name" value="SHAPEPROTEIN"/>
</dbReference>
<comment type="similarity">
    <text evidence="5 6">Belongs to the FtsA/MreB family.</text>
</comment>
<evidence type="ECO:0000256" key="2">
    <source>
        <dbReference type="ARBA" id="ARBA00022741"/>
    </source>
</evidence>
<dbReference type="EMBL" id="MGDJ01000024">
    <property type="protein sequence ID" value="OGL52351.1"/>
    <property type="molecule type" value="Genomic_DNA"/>
</dbReference>
<name>A0A1F7SF37_9BACT</name>